<keyword evidence="2" id="KW-0472">Membrane</keyword>
<feature type="transmembrane region" description="Helical" evidence="2">
    <location>
        <begin position="548"/>
        <end position="566"/>
    </location>
</feature>
<proteinExistence type="predicted"/>
<dbReference type="InterPro" id="IPR019286">
    <property type="entry name" value="DUF2339_TM"/>
</dbReference>
<feature type="region of interest" description="Disordered" evidence="1">
    <location>
        <begin position="43"/>
        <end position="69"/>
    </location>
</feature>
<dbReference type="EMBL" id="CP002480">
    <property type="protein sequence ID" value="ADW70036.1"/>
    <property type="molecule type" value="Genomic_DNA"/>
</dbReference>
<feature type="transmembrane region" description="Helical" evidence="2">
    <location>
        <begin position="78"/>
        <end position="97"/>
    </location>
</feature>
<dbReference type="Proteomes" id="UP000000343">
    <property type="component" value="Chromosome"/>
</dbReference>
<evidence type="ECO:0008006" key="5">
    <source>
        <dbReference type="Google" id="ProtNLM"/>
    </source>
</evidence>
<feature type="transmembrane region" description="Helical" evidence="2">
    <location>
        <begin position="522"/>
        <end position="543"/>
    </location>
</feature>
<protein>
    <recommendedName>
        <fullName evidence="5">DUF2339 domain-containing protein</fullName>
    </recommendedName>
</protein>
<feature type="transmembrane region" description="Helical" evidence="2">
    <location>
        <begin position="299"/>
        <end position="317"/>
    </location>
</feature>
<gene>
    <name evidence="3" type="ordered locus">AciX9_3015</name>
</gene>
<dbReference type="AlphaFoldDB" id="E8WZR2"/>
<feature type="transmembrane region" description="Helical" evidence="2">
    <location>
        <begin position="481"/>
        <end position="502"/>
    </location>
</feature>
<feature type="transmembrane region" description="Helical" evidence="2">
    <location>
        <begin position="353"/>
        <end position="370"/>
    </location>
</feature>
<dbReference type="HOGENOM" id="CLU_014077_1_0_0"/>
<feature type="compositionally biased region" description="Pro residues" evidence="1">
    <location>
        <begin position="51"/>
        <end position="66"/>
    </location>
</feature>
<feature type="transmembrane region" description="Helical" evidence="2">
    <location>
        <begin position="450"/>
        <end position="469"/>
    </location>
</feature>
<dbReference type="Pfam" id="PF10101">
    <property type="entry name" value="DUF2339"/>
    <property type="match status" value="2"/>
</dbReference>
<dbReference type="eggNOG" id="COG5373">
    <property type="taxonomic scope" value="Bacteria"/>
</dbReference>
<evidence type="ECO:0000313" key="3">
    <source>
        <dbReference type="EMBL" id="ADW70036.1"/>
    </source>
</evidence>
<feature type="transmembrane region" description="Helical" evidence="2">
    <location>
        <begin position="236"/>
        <end position="254"/>
    </location>
</feature>
<organism evidence="4">
    <name type="scientific">Granulicella tundricola (strain ATCC BAA-1859 / DSM 23138 / MP5ACTX9)</name>
    <dbReference type="NCBI Taxonomy" id="1198114"/>
    <lineage>
        <taxon>Bacteria</taxon>
        <taxon>Pseudomonadati</taxon>
        <taxon>Acidobacteriota</taxon>
        <taxon>Terriglobia</taxon>
        <taxon>Terriglobales</taxon>
        <taxon>Acidobacteriaceae</taxon>
        <taxon>Granulicella</taxon>
    </lineage>
</organism>
<feature type="transmembrane region" description="Helical" evidence="2">
    <location>
        <begin position="413"/>
        <end position="435"/>
    </location>
</feature>
<feature type="transmembrane region" description="Helical" evidence="2">
    <location>
        <begin position="161"/>
        <end position="182"/>
    </location>
</feature>
<feature type="transmembrane region" description="Helical" evidence="2">
    <location>
        <begin position="189"/>
        <end position="206"/>
    </location>
</feature>
<feature type="transmembrane region" description="Helical" evidence="2">
    <location>
        <begin position="266"/>
        <end position="287"/>
    </location>
</feature>
<keyword evidence="2" id="KW-1133">Transmembrane helix</keyword>
<dbReference type="PANTHER" id="PTHR38434">
    <property type="entry name" value="BLL2549 PROTEIN"/>
    <property type="match status" value="1"/>
</dbReference>
<evidence type="ECO:0000256" key="2">
    <source>
        <dbReference type="SAM" id="Phobius"/>
    </source>
</evidence>
<name>E8WZR2_GRATM</name>
<keyword evidence="4" id="KW-1185">Reference proteome</keyword>
<sequence>MHPDPANPSEPTPDTLASLAARIAALERQLAALQSPQPIPTAFAAQTAPIQPSPEPPPIPIPPPRPKQSFEDRLGSQIFNRIGVIALLIGTSLILKLAIEHGLIGPVARILIGLAAGVALVLWSERFRRNHFAAFSYSLKAVGTGVLYLTLWAAFHLYHLLPAPIALAAMILVTAWNAWMAFTQDAELLAAYALIGAFATPALLSTGGDHELFLFSYLLAIALAVAALLRLKPWPRLILGSFPATVLYFIAWYSDHFYQPNNASPIALTSAFLIAFFAAYTIPTLTLKSTEEQPQAYKLIPLALILANTAFLALGLYSVLQDTGHHDLLPWLMLALASISLGPRRLQQSPAAAGIRLSLAVTFLTIAIPLKASGRWITIGWLVEGVALLWTAARLSPRAEPEPPSPLAPHRIIRLLACAALTLGFFGAVSLPFWLDLEPTIHQAILNSRFATSLAAIAAFALAAWIARTASTRSSSTPDRLWPTITIATILALNLVSLQAGIDEIATFWNSTGHTHDSAFQTALSISAFLMAYGAALLAAGFWRRTAFIRWQGLILLVIAISKTFLYDVRDLSEGYRVASFMGLGALLMAVSFAYQKDWLNLRQPDPPPLE</sequence>
<feature type="transmembrane region" description="Helical" evidence="2">
    <location>
        <begin position="135"/>
        <end position="155"/>
    </location>
</feature>
<accession>E8WZR2</accession>
<dbReference type="OrthoDB" id="111501at2"/>
<keyword evidence="2" id="KW-0812">Transmembrane</keyword>
<dbReference type="KEGG" id="acm:AciX9_3015"/>
<dbReference type="PaxDb" id="1198114-AciX9_3015"/>
<dbReference type="PANTHER" id="PTHR38434:SF1">
    <property type="entry name" value="BLL2549 PROTEIN"/>
    <property type="match status" value="1"/>
</dbReference>
<feature type="transmembrane region" description="Helical" evidence="2">
    <location>
        <begin position="103"/>
        <end position="123"/>
    </location>
</feature>
<reference evidence="4" key="1">
    <citation type="submission" date="2011-01" db="EMBL/GenBank/DDBJ databases">
        <title>Complete sequence of chromosome of Acidobacterium sp. MP5ACTX9.</title>
        <authorList>
            <consortium name="US DOE Joint Genome Institute"/>
            <person name="Lucas S."/>
            <person name="Copeland A."/>
            <person name="Lapidus A."/>
            <person name="Cheng J.-F."/>
            <person name="Goodwin L."/>
            <person name="Pitluck S."/>
            <person name="Teshima H."/>
            <person name="Detter J.C."/>
            <person name="Han C."/>
            <person name="Tapia R."/>
            <person name="Land M."/>
            <person name="Hauser L."/>
            <person name="Kyrpides N."/>
            <person name="Ivanova N."/>
            <person name="Ovchinnikova G."/>
            <person name="Pagani I."/>
            <person name="Rawat S.R."/>
            <person name="Mannisto M."/>
            <person name="Haggblom M.M."/>
            <person name="Woyke T."/>
        </authorList>
    </citation>
    <scope>NUCLEOTIDE SEQUENCE [LARGE SCALE GENOMIC DNA]</scope>
    <source>
        <strain evidence="4">MP5ACTX9</strain>
    </source>
</reference>
<evidence type="ECO:0000313" key="4">
    <source>
        <dbReference type="Proteomes" id="UP000000343"/>
    </source>
</evidence>
<evidence type="ECO:0000256" key="1">
    <source>
        <dbReference type="SAM" id="MobiDB-lite"/>
    </source>
</evidence>
<feature type="transmembrane region" description="Helical" evidence="2">
    <location>
        <begin position="212"/>
        <end position="229"/>
    </location>
</feature>
<dbReference type="STRING" id="1198114.AciX9_3015"/>
<feature type="transmembrane region" description="Helical" evidence="2">
    <location>
        <begin position="578"/>
        <end position="595"/>
    </location>
</feature>
<dbReference type="RefSeq" id="WP_013581350.1">
    <property type="nucleotide sequence ID" value="NC_015064.1"/>
</dbReference>